<dbReference type="SUPFAM" id="SSF51445">
    <property type="entry name" value="(Trans)glycosidases"/>
    <property type="match status" value="1"/>
</dbReference>
<evidence type="ECO:0000256" key="1">
    <source>
        <dbReference type="ARBA" id="ARBA00008875"/>
    </source>
</evidence>
<feature type="active site" description="Proton donor" evidence="4">
    <location>
        <position position="202"/>
    </location>
</feature>
<accession>A0A290QNE0</accession>
<dbReference type="AlphaFoldDB" id="A0A290QNE0"/>
<dbReference type="GO" id="GO:0004553">
    <property type="term" value="F:hydrolase activity, hydrolyzing O-glycosyl compounds"/>
    <property type="evidence" value="ECO:0007669"/>
    <property type="project" value="InterPro"/>
</dbReference>
<dbReference type="InterPro" id="IPR017853">
    <property type="entry name" value="GH"/>
</dbReference>
<name>A0A290QNE0_9BACT</name>
<dbReference type="SUPFAM" id="SSF51011">
    <property type="entry name" value="Glycosyl hydrolase domain"/>
    <property type="match status" value="1"/>
</dbReference>
<dbReference type="PANTHER" id="PTHR12631:SF10">
    <property type="entry name" value="BETA-XYLOSIDASE-LIKE PROTEIN-RELATED"/>
    <property type="match status" value="1"/>
</dbReference>
<dbReference type="InterPro" id="IPR049165">
    <property type="entry name" value="GH39_as"/>
</dbReference>
<dbReference type="Pfam" id="PF01229">
    <property type="entry name" value="Glyco_hydro_39"/>
    <property type="match status" value="1"/>
</dbReference>
<evidence type="ECO:0000256" key="2">
    <source>
        <dbReference type="ARBA" id="ARBA00022801"/>
    </source>
</evidence>
<evidence type="ECO:0000259" key="5">
    <source>
        <dbReference type="Pfam" id="PF01229"/>
    </source>
</evidence>
<keyword evidence="3" id="KW-0326">Glycosidase</keyword>
<reference evidence="6 7" key="1">
    <citation type="submission" date="2017-09" db="EMBL/GenBank/DDBJ databases">
        <title>Complete genome sequence of Verrucomicrobial strain HZ-65, isolated from freshwater.</title>
        <authorList>
            <person name="Choi A."/>
        </authorList>
    </citation>
    <scope>NUCLEOTIDE SEQUENCE [LARGE SCALE GENOMIC DNA]</scope>
    <source>
        <strain evidence="6 7">HZ-65</strain>
    </source>
</reference>
<evidence type="ECO:0000256" key="4">
    <source>
        <dbReference type="PIRSR" id="PIRSR600514-1"/>
    </source>
</evidence>
<gene>
    <name evidence="6" type="ORF">CMV30_18805</name>
</gene>
<evidence type="ECO:0000313" key="6">
    <source>
        <dbReference type="EMBL" id="ATC65832.1"/>
    </source>
</evidence>
<proteinExistence type="inferred from homology"/>
<dbReference type="EMBL" id="CP023344">
    <property type="protein sequence ID" value="ATC65832.1"/>
    <property type="molecule type" value="Genomic_DNA"/>
</dbReference>
<dbReference type="KEGG" id="vbh:CMV30_18805"/>
<protein>
    <recommendedName>
        <fullName evidence="5">Glycosyl hydrolases family 39 N-terminal catalytic domain-containing protein</fullName>
    </recommendedName>
</protein>
<dbReference type="InterPro" id="IPR049166">
    <property type="entry name" value="GH39_cat"/>
</dbReference>
<comment type="similarity">
    <text evidence="1">Belongs to the glycosyl hydrolase 39 family.</text>
</comment>
<dbReference type="PRINTS" id="PR00745">
    <property type="entry name" value="GLHYDRLASE39"/>
</dbReference>
<evidence type="ECO:0000313" key="7">
    <source>
        <dbReference type="Proteomes" id="UP000217265"/>
    </source>
</evidence>
<keyword evidence="7" id="KW-1185">Reference proteome</keyword>
<dbReference type="Gene3D" id="2.60.40.1500">
    <property type="entry name" value="Glycosyl hydrolase domain, family 39"/>
    <property type="match status" value="1"/>
</dbReference>
<evidence type="ECO:0000256" key="3">
    <source>
        <dbReference type="ARBA" id="ARBA00023295"/>
    </source>
</evidence>
<keyword evidence="2" id="KW-0378">Hydrolase</keyword>
<sequence length="535" mass="59548">MNARTVSGAGGLCCPVLHMSPAPAHPVLSAARATQSRELRVTPAWTQPGTPFRHTWEQVANVDQFRWMVRRDMQEQLELAQRELGVRHVRAVGMFDDEMRVFRPSPASFMGYESAAPRTNWQSMDYVIDSLLDRGLSPMFTTSFIPSALTSGPTTVFTTKGHTSPPDDWRAWAALVRESAQHAIERYGLAVVRGWYFEVWNEPNLHNWFWGGDKAQFLKLWQVTHNALKDVDASLRVGGPSCGRAEWIEDLMLFGAANNCRPDYLTAHVYNNDASVGEALAPFDGAQADRGSQSPNFAIGIMRGVRTQVDQLGHKGELHWNEWGRSFHGVDKRRESAAECAFIARLLGEVSQEADAFAYWCISDIYDQVGYGREAFHGGYGLLNLQGLRKPSYHTFQLLSRLGTERKPVPDFGVNALDGAIATVDASGRASVLVYAYQHDDVPVRQPLSVVVELPTGTKPGVIYRVDSMENNVVSRWQEMGAPDYLSRAQTAELQADNTLRASTSGVQVETINGRRCARFTMESPGVALLEIERE</sequence>
<dbReference type="PANTHER" id="PTHR12631">
    <property type="entry name" value="ALPHA-L-IDURONIDASE"/>
    <property type="match status" value="1"/>
</dbReference>
<feature type="domain" description="Glycosyl hydrolases family 39 N-terminal catalytic" evidence="5">
    <location>
        <begin position="47"/>
        <end position="496"/>
    </location>
</feature>
<dbReference type="InterPro" id="IPR000514">
    <property type="entry name" value="Glyco_hydro_39"/>
</dbReference>
<dbReference type="InterPro" id="IPR051923">
    <property type="entry name" value="Glycosyl_Hydrolase_39"/>
</dbReference>
<dbReference type="GO" id="GO:0005975">
    <property type="term" value="P:carbohydrate metabolic process"/>
    <property type="evidence" value="ECO:0007669"/>
    <property type="project" value="InterPro"/>
</dbReference>
<organism evidence="6 7">
    <name type="scientific">Nibricoccus aquaticus</name>
    <dbReference type="NCBI Taxonomy" id="2576891"/>
    <lineage>
        <taxon>Bacteria</taxon>
        <taxon>Pseudomonadati</taxon>
        <taxon>Verrucomicrobiota</taxon>
        <taxon>Opitutia</taxon>
        <taxon>Opitutales</taxon>
        <taxon>Opitutaceae</taxon>
        <taxon>Nibricoccus</taxon>
    </lineage>
</organism>
<dbReference type="Gene3D" id="3.20.20.80">
    <property type="entry name" value="Glycosidases"/>
    <property type="match status" value="1"/>
</dbReference>
<dbReference type="PROSITE" id="PS01027">
    <property type="entry name" value="GLYCOSYL_HYDROL_F39"/>
    <property type="match status" value="1"/>
</dbReference>
<dbReference type="Proteomes" id="UP000217265">
    <property type="component" value="Chromosome"/>
</dbReference>